<dbReference type="VEuPathDB" id="TriTrypDB:TvY486_0200258"/>
<feature type="compositionally biased region" description="Basic and acidic residues" evidence="2">
    <location>
        <begin position="105"/>
        <end position="116"/>
    </location>
</feature>
<feature type="compositionally biased region" description="Low complexity" evidence="2">
    <location>
        <begin position="81"/>
        <end position="104"/>
    </location>
</feature>
<feature type="coiled-coil region" evidence="1">
    <location>
        <begin position="365"/>
        <end position="392"/>
    </location>
</feature>
<evidence type="ECO:0000313" key="3">
    <source>
        <dbReference type="EMBL" id="CCC46602.1"/>
    </source>
</evidence>
<feature type="region of interest" description="Disordered" evidence="2">
    <location>
        <begin position="67"/>
        <end position="117"/>
    </location>
</feature>
<evidence type="ECO:0000256" key="1">
    <source>
        <dbReference type="SAM" id="Coils"/>
    </source>
</evidence>
<reference evidence="3" key="1">
    <citation type="journal article" date="2012" name="Proc. Natl. Acad. Sci. U.S.A.">
        <title>Antigenic diversity is generated by distinct evolutionary mechanisms in African trypanosome species.</title>
        <authorList>
            <person name="Jackson A.P."/>
            <person name="Berry A."/>
            <person name="Aslett M."/>
            <person name="Allison H.C."/>
            <person name="Burton P."/>
            <person name="Vavrova-Anderson J."/>
            <person name="Brown R."/>
            <person name="Browne H."/>
            <person name="Corton N."/>
            <person name="Hauser H."/>
            <person name="Gamble J."/>
            <person name="Gilderthorp R."/>
            <person name="Marcello L."/>
            <person name="McQuillan J."/>
            <person name="Otto T.D."/>
            <person name="Quail M.A."/>
            <person name="Sanders M.J."/>
            <person name="van Tonder A."/>
            <person name="Ginger M.L."/>
            <person name="Field M.C."/>
            <person name="Barry J.D."/>
            <person name="Hertz-Fowler C."/>
            <person name="Berriman M."/>
        </authorList>
    </citation>
    <scope>NUCLEOTIDE SEQUENCE</scope>
    <source>
        <strain evidence="3">Y486</strain>
    </source>
</reference>
<organism evidence="3">
    <name type="scientific">Trypanosoma vivax (strain Y486)</name>
    <dbReference type="NCBI Taxonomy" id="1055687"/>
    <lineage>
        <taxon>Eukaryota</taxon>
        <taxon>Discoba</taxon>
        <taxon>Euglenozoa</taxon>
        <taxon>Kinetoplastea</taxon>
        <taxon>Metakinetoplastina</taxon>
        <taxon>Trypanosomatida</taxon>
        <taxon>Trypanosomatidae</taxon>
        <taxon>Trypanosoma</taxon>
        <taxon>Duttonella</taxon>
    </lineage>
</organism>
<feature type="region of interest" description="Disordered" evidence="2">
    <location>
        <begin position="464"/>
        <end position="483"/>
    </location>
</feature>
<name>G0TRN2_TRYVY</name>
<evidence type="ECO:0000256" key="2">
    <source>
        <dbReference type="SAM" id="MobiDB-lite"/>
    </source>
</evidence>
<keyword evidence="1" id="KW-0175">Coiled coil</keyword>
<protein>
    <submittedName>
        <fullName evidence="3">Uncharacterized protein</fullName>
    </submittedName>
</protein>
<sequence length="545" mass="59851">MSGRYNEFEPVPQVLLNTAQLEWYLRNLSAQFNERISNLNESLLHVKKDVKNNSMAIESLRMAQSVVKQGESSTEHESTGAAPLPDAASSVVASSSPPKSSTPPGEEHDSRDEKPESVVVEEMQEVAEKISSRTYSVSLSEIDECMEKWKEEAQKRLDAVDKIKAEQERCVGELNVIKRSLSALFNIDIGGEIGLGTSGRQDDGEEVWTGLLPNALRAMETAPFFREFRGSVLGDVSDYLSSVLGDMSADIRASADAFKQEIGAGVLERPVSFQKDEEGKTERSTSMSLPRLPDVCEQQEGVRSEEQEEAAIASVEVAETKADTGKEVEVPGMRMAKASVGTSDAKAELPVRGTGIGEGKRRDSESRLLEHIHDLEERMSLYEAERAEFRHILRVLLGRRTRGHSPGKIKSSGRHTTPCAAAQRRLSQSSEFIVREEAGAPEKYSGAIATAGDKIQLTPQAPYSNRKKMTSKPLTAPVQPPRDAATRLVQHPRGTTSRVSVSCGRDDVVMAMKSGAECAGRPIGRRGRRLIESFPPLPYERDVFK</sequence>
<gene>
    <name evidence="3" type="ORF">TVY486_0200258</name>
</gene>
<dbReference type="AlphaFoldDB" id="G0TRN2"/>
<dbReference type="EMBL" id="HE573018">
    <property type="protein sequence ID" value="CCC46602.1"/>
    <property type="molecule type" value="Genomic_DNA"/>
</dbReference>
<accession>G0TRN2</accession>
<proteinExistence type="predicted"/>